<name>A0ACC2U0K9_9FUNG</name>
<keyword evidence="2" id="KW-1185">Reference proteome</keyword>
<organism evidence="1 2">
    <name type="scientific">Entomophthora muscae</name>
    <dbReference type="NCBI Taxonomy" id="34485"/>
    <lineage>
        <taxon>Eukaryota</taxon>
        <taxon>Fungi</taxon>
        <taxon>Fungi incertae sedis</taxon>
        <taxon>Zoopagomycota</taxon>
        <taxon>Entomophthoromycotina</taxon>
        <taxon>Entomophthoromycetes</taxon>
        <taxon>Entomophthorales</taxon>
        <taxon>Entomophthoraceae</taxon>
        <taxon>Entomophthora</taxon>
    </lineage>
</organism>
<accession>A0ACC2U0K9</accession>
<dbReference type="Proteomes" id="UP001165960">
    <property type="component" value="Unassembled WGS sequence"/>
</dbReference>
<comment type="caution">
    <text evidence="1">The sequence shown here is derived from an EMBL/GenBank/DDBJ whole genome shotgun (WGS) entry which is preliminary data.</text>
</comment>
<reference evidence="1" key="1">
    <citation type="submission" date="2022-04" db="EMBL/GenBank/DDBJ databases">
        <title>Genome of the entomopathogenic fungus Entomophthora muscae.</title>
        <authorList>
            <person name="Elya C."/>
            <person name="Lovett B.R."/>
            <person name="Lee E."/>
            <person name="Macias A.M."/>
            <person name="Hajek A.E."/>
            <person name="De Bivort B.L."/>
            <person name="Kasson M.T."/>
            <person name="De Fine Licht H.H."/>
            <person name="Stajich J.E."/>
        </authorList>
    </citation>
    <scope>NUCLEOTIDE SEQUENCE</scope>
    <source>
        <strain evidence="1">Berkeley</strain>
    </source>
</reference>
<protein>
    <submittedName>
        <fullName evidence="1">Uncharacterized protein</fullName>
    </submittedName>
</protein>
<evidence type="ECO:0000313" key="2">
    <source>
        <dbReference type="Proteomes" id="UP001165960"/>
    </source>
</evidence>
<sequence>MPLQTFLTSIYSYLKREICVPLLLLLNLLKGLGPEMASEPLFSSTGFEPGSSFDSVNTDLFKTSVNLTLSQYLSFTQVSSQSQFDNINSNHLGVTLGDVGNIEEAGDILCLISGPLFAVPAGVEAKPTSWSPPYVGLSTDSPSHA</sequence>
<dbReference type="EMBL" id="QTSX02001571">
    <property type="protein sequence ID" value="KAJ9080338.1"/>
    <property type="molecule type" value="Genomic_DNA"/>
</dbReference>
<proteinExistence type="predicted"/>
<gene>
    <name evidence="1" type="ORF">DSO57_1026131</name>
</gene>
<evidence type="ECO:0000313" key="1">
    <source>
        <dbReference type="EMBL" id="KAJ9080338.1"/>
    </source>
</evidence>